<reference evidence="2 3" key="1">
    <citation type="submission" date="2023-07" db="EMBL/GenBank/DDBJ databases">
        <title>Sequencing the genomes of 1000 actinobacteria strains.</title>
        <authorList>
            <person name="Klenk H.-P."/>
        </authorList>
    </citation>
    <scope>NUCLEOTIDE SEQUENCE [LARGE SCALE GENOMIC DNA]</scope>
    <source>
        <strain evidence="2 3">DSM 44109</strain>
    </source>
</reference>
<sequence>MTEKRAAYRIGAAAGLGGVTLAVIAALSVPMTMQDPFADISAADYMNGIVSAPALWVLLHLAVTVGTALKLVGLITIGETFEKSSARPLALIGNGLAIAGVSLLITTYARDGYVHTFMAETWQKAGAGGDAYEAIFASSTRTAYSTEITGVLLVLGLAPLAYGGAMLLSSLYARWVGWLGVVGGVGGVVTAGYLYSTGLTDLGYGVLYPLFGMAIPTVWLVAAALRVWRATATVQSPAPQPVAAQGAVG</sequence>
<feature type="transmembrane region" description="Helical" evidence="1">
    <location>
        <begin position="12"/>
        <end position="33"/>
    </location>
</feature>
<accession>A0ABT9QWN9</accession>
<organism evidence="2 3">
    <name type="scientific">Streptosporangium brasiliense</name>
    <dbReference type="NCBI Taxonomy" id="47480"/>
    <lineage>
        <taxon>Bacteria</taxon>
        <taxon>Bacillati</taxon>
        <taxon>Actinomycetota</taxon>
        <taxon>Actinomycetes</taxon>
        <taxon>Streptosporangiales</taxon>
        <taxon>Streptosporangiaceae</taxon>
        <taxon>Streptosporangium</taxon>
    </lineage>
</organism>
<feature type="transmembrane region" description="Helical" evidence="1">
    <location>
        <begin position="207"/>
        <end position="228"/>
    </location>
</feature>
<proteinExistence type="predicted"/>
<feature type="transmembrane region" description="Helical" evidence="1">
    <location>
        <begin position="148"/>
        <end position="168"/>
    </location>
</feature>
<keyword evidence="3" id="KW-1185">Reference proteome</keyword>
<evidence type="ECO:0008006" key="4">
    <source>
        <dbReference type="Google" id="ProtNLM"/>
    </source>
</evidence>
<gene>
    <name evidence="2" type="ORF">J2S55_000662</name>
</gene>
<feature type="transmembrane region" description="Helical" evidence="1">
    <location>
        <begin position="175"/>
        <end position="195"/>
    </location>
</feature>
<feature type="transmembrane region" description="Helical" evidence="1">
    <location>
        <begin position="89"/>
        <end position="109"/>
    </location>
</feature>
<evidence type="ECO:0000256" key="1">
    <source>
        <dbReference type="SAM" id="Phobius"/>
    </source>
</evidence>
<keyword evidence="1" id="KW-0812">Transmembrane</keyword>
<dbReference type="RefSeq" id="WP_306857172.1">
    <property type="nucleotide sequence ID" value="NZ_JAUSRB010000001.1"/>
</dbReference>
<feature type="transmembrane region" description="Helical" evidence="1">
    <location>
        <begin position="53"/>
        <end position="77"/>
    </location>
</feature>
<dbReference type="EMBL" id="JAUSRB010000001">
    <property type="protein sequence ID" value="MDP9861403.1"/>
    <property type="molecule type" value="Genomic_DNA"/>
</dbReference>
<name>A0ABT9QWN9_9ACTN</name>
<keyword evidence="1" id="KW-1133">Transmembrane helix</keyword>
<protein>
    <recommendedName>
        <fullName evidence="4">DUF4386 domain-containing protein</fullName>
    </recommendedName>
</protein>
<evidence type="ECO:0000313" key="3">
    <source>
        <dbReference type="Proteomes" id="UP001230426"/>
    </source>
</evidence>
<dbReference type="Proteomes" id="UP001230426">
    <property type="component" value="Unassembled WGS sequence"/>
</dbReference>
<evidence type="ECO:0000313" key="2">
    <source>
        <dbReference type="EMBL" id="MDP9861403.1"/>
    </source>
</evidence>
<keyword evidence="1" id="KW-0472">Membrane</keyword>
<comment type="caution">
    <text evidence="2">The sequence shown here is derived from an EMBL/GenBank/DDBJ whole genome shotgun (WGS) entry which is preliminary data.</text>
</comment>